<feature type="transmembrane region" description="Helical" evidence="10">
    <location>
        <begin position="262"/>
        <end position="280"/>
    </location>
</feature>
<dbReference type="GeneID" id="107113504"/>
<dbReference type="SUPFAM" id="SSF81321">
    <property type="entry name" value="Family A G protein-coupled receptor-like"/>
    <property type="match status" value="1"/>
</dbReference>
<organism evidence="12 13">
    <name type="scientific">Gekko japonicus</name>
    <name type="common">Schlegel's Japanese gecko</name>
    <dbReference type="NCBI Taxonomy" id="146911"/>
    <lineage>
        <taxon>Eukaryota</taxon>
        <taxon>Metazoa</taxon>
        <taxon>Chordata</taxon>
        <taxon>Craniata</taxon>
        <taxon>Vertebrata</taxon>
        <taxon>Euteleostomi</taxon>
        <taxon>Lepidosauria</taxon>
        <taxon>Squamata</taxon>
        <taxon>Bifurcata</taxon>
        <taxon>Gekkota</taxon>
        <taxon>Gekkonidae</taxon>
        <taxon>Gekkoninae</taxon>
        <taxon>Gekko</taxon>
    </lineage>
</organism>
<dbReference type="PRINTS" id="PR00237">
    <property type="entry name" value="GPCRRHODOPSN"/>
</dbReference>
<feature type="transmembrane region" description="Helical" evidence="10">
    <location>
        <begin position="168"/>
        <end position="190"/>
    </location>
</feature>
<dbReference type="CDD" id="cd15225">
    <property type="entry name" value="7tmA_OR10A-like"/>
    <property type="match status" value="1"/>
</dbReference>
<dbReference type="PANTHER" id="PTHR26453">
    <property type="entry name" value="OLFACTORY RECEPTOR"/>
    <property type="match status" value="1"/>
</dbReference>
<comment type="subcellular location">
    <subcellularLocation>
        <location evidence="1 10">Cell membrane</location>
        <topology evidence="1 10">Multi-pass membrane protein</topology>
    </subcellularLocation>
</comment>
<gene>
    <name evidence="13" type="primary">LOC107113504</name>
</gene>
<evidence type="ECO:0000256" key="2">
    <source>
        <dbReference type="ARBA" id="ARBA00022475"/>
    </source>
</evidence>
<keyword evidence="6 10" id="KW-1133">Transmembrane helix</keyword>
<keyword evidence="2 10" id="KW-1003">Cell membrane</keyword>
<evidence type="ECO:0000256" key="8">
    <source>
        <dbReference type="ARBA" id="ARBA00023224"/>
    </source>
</evidence>
<comment type="similarity">
    <text evidence="9">Belongs to the G-protein coupled receptor 1 family.</text>
</comment>
<dbReference type="PROSITE" id="PS00237">
    <property type="entry name" value="G_PROTEIN_RECEP_F1_1"/>
    <property type="match status" value="1"/>
</dbReference>
<evidence type="ECO:0000256" key="1">
    <source>
        <dbReference type="ARBA" id="ARBA00004651"/>
    </source>
</evidence>
<keyword evidence="3 10" id="KW-0716">Sensory transduction</keyword>
<dbReference type="InterPro" id="IPR000725">
    <property type="entry name" value="Olfact_rcpt"/>
</dbReference>
<evidence type="ECO:0000259" key="11">
    <source>
        <dbReference type="PROSITE" id="PS50262"/>
    </source>
</evidence>
<evidence type="ECO:0000256" key="6">
    <source>
        <dbReference type="ARBA" id="ARBA00022989"/>
    </source>
</evidence>
<feature type="transmembrane region" description="Helical" evidence="10">
    <location>
        <begin position="54"/>
        <end position="76"/>
    </location>
</feature>
<feature type="transmembrane region" description="Helical" evidence="10">
    <location>
        <begin position="119"/>
        <end position="148"/>
    </location>
</feature>
<dbReference type="Gene3D" id="1.20.1070.10">
    <property type="entry name" value="Rhodopsin 7-helix transmembrane proteins"/>
    <property type="match status" value="1"/>
</dbReference>
<dbReference type="RefSeq" id="XP_015270325.1">
    <property type="nucleotide sequence ID" value="XM_015414839.1"/>
</dbReference>
<accession>A0ABM1K9D8</accession>
<feature type="transmembrane region" description="Helical" evidence="10">
    <location>
        <begin position="224"/>
        <end position="250"/>
    </location>
</feature>
<feature type="transmembrane region" description="Helical" evidence="10">
    <location>
        <begin position="88"/>
        <end position="107"/>
    </location>
</feature>
<dbReference type="PROSITE" id="PS50262">
    <property type="entry name" value="G_PROTEIN_RECEP_F1_2"/>
    <property type="match status" value="1"/>
</dbReference>
<feature type="domain" description="G-protein coupled receptors family 1 profile" evidence="11">
    <location>
        <begin position="69"/>
        <end position="317"/>
    </location>
</feature>
<evidence type="ECO:0000256" key="5">
    <source>
        <dbReference type="ARBA" id="ARBA00022725"/>
    </source>
</evidence>
<dbReference type="InterPro" id="IPR017452">
    <property type="entry name" value="GPCR_Rhodpsn_7TM"/>
</dbReference>
<evidence type="ECO:0000256" key="9">
    <source>
        <dbReference type="RuleBase" id="RU000688"/>
    </source>
</evidence>
<evidence type="ECO:0000256" key="4">
    <source>
        <dbReference type="ARBA" id="ARBA00022692"/>
    </source>
</evidence>
<dbReference type="InterPro" id="IPR000276">
    <property type="entry name" value="GPCR_Rhodpsn"/>
</dbReference>
<feature type="transmembrane region" description="Helical" evidence="10">
    <location>
        <begin position="300"/>
        <end position="319"/>
    </location>
</feature>
<keyword evidence="12" id="KW-1185">Reference proteome</keyword>
<evidence type="ECO:0000256" key="3">
    <source>
        <dbReference type="ARBA" id="ARBA00022606"/>
    </source>
</evidence>
<keyword evidence="8 9" id="KW-0807">Transducer</keyword>
<dbReference type="Proteomes" id="UP000694871">
    <property type="component" value="Unplaced"/>
</dbReference>
<reference evidence="13" key="1">
    <citation type="submission" date="2025-08" db="UniProtKB">
        <authorList>
            <consortium name="RefSeq"/>
        </authorList>
    </citation>
    <scope>IDENTIFICATION</scope>
</reference>
<dbReference type="Pfam" id="PF13853">
    <property type="entry name" value="7tm_4"/>
    <property type="match status" value="1"/>
</dbReference>
<evidence type="ECO:0000256" key="7">
    <source>
        <dbReference type="ARBA" id="ARBA00023136"/>
    </source>
</evidence>
<evidence type="ECO:0000313" key="13">
    <source>
        <dbReference type="RefSeq" id="XP_015270325.1"/>
    </source>
</evidence>
<protein>
    <recommendedName>
        <fullName evidence="10">Olfactory receptor</fullName>
    </recommendedName>
</protein>
<keyword evidence="5 10" id="KW-0552">Olfaction</keyword>
<keyword evidence="7 10" id="KW-0472">Membrane</keyword>
<keyword evidence="9" id="KW-0297">G-protein coupled receptor</keyword>
<keyword evidence="4 9" id="KW-0812">Transmembrane</keyword>
<sequence>MEINSDRTLDVNASKGIEEGEYNAGKSLLGNKNATGSSAFILVGFAEAHKFHSLIFAVLMSLYILTIMTNMLIVLVIKSDPIFNSPMYFFLMNLACLEACYMTVIIPKLLENLMVETTFISYIGCALQMFFFLFFGVAESFLMATMAIDRYVAICHPLRYRTIMSKNVCLVMVAGPYLCGTAVGLIHTIVTFSGKFCSSVINHFFCEVQPLVELLCGDTFLNEILIMGVAIFPISVPLSLIIPSYIGIISTICGLPSSENKYKAFSTCSSHLIVVILFYVTCSATYLKPKSSYSPSLDKMLSFSYSIVTPLLNPIIYSVRNKEIKGAVQKLWRKMMLQ</sequence>
<name>A0ABM1K9D8_GEKJA</name>
<evidence type="ECO:0000256" key="10">
    <source>
        <dbReference type="RuleBase" id="RU363047"/>
    </source>
</evidence>
<proteinExistence type="inferred from homology"/>
<keyword evidence="9" id="KW-0675">Receptor</keyword>
<evidence type="ECO:0000313" key="12">
    <source>
        <dbReference type="Proteomes" id="UP000694871"/>
    </source>
</evidence>
<dbReference type="PRINTS" id="PR00245">
    <property type="entry name" value="OLFACTORYR"/>
</dbReference>